<dbReference type="InterPro" id="IPR041465">
    <property type="entry name" value="SfsA_N"/>
</dbReference>
<dbReference type="InterPro" id="IPR005224">
    <property type="entry name" value="SfsA"/>
</dbReference>
<dbReference type="Pfam" id="PF17746">
    <property type="entry name" value="SfsA_N"/>
    <property type="match status" value="1"/>
</dbReference>
<dbReference type="AlphaFoldDB" id="A0A7D3XMB3"/>
<dbReference type="Gene3D" id="3.40.1350.60">
    <property type="match status" value="1"/>
</dbReference>
<dbReference type="PANTHER" id="PTHR30545:SF2">
    <property type="entry name" value="SUGAR FERMENTATION STIMULATION PROTEIN A"/>
    <property type="match status" value="1"/>
</dbReference>
<protein>
    <recommendedName>
        <fullName evidence="1">Sugar fermentation stimulation protein homolog</fullName>
    </recommendedName>
</protein>
<feature type="domain" description="Sugar fermentation stimulation protein C-terminal" evidence="2">
    <location>
        <begin position="83"/>
        <end position="218"/>
    </location>
</feature>
<dbReference type="PANTHER" id="PTHR30545">
    <property type="entry name" value="SUGAR FERMENTATION STIMULATION PROTEIN A"/>
    <property type="match status" value="1"/>
</dbReference>
<dbReference type="NCBIfam" id="TIGR00230">
    <property type="entry name" value="sfsA"/>
    <property type="match status" value="1"/>
</dbReference>
<evidence type="ECO:0000313" key="5">
    <source>
        <dbReference type="Proteomes" id="UP000500961"/>
    </source>
</evidence>
<keyword evidence="5" id="KW-1185">Reference proteome</keyword>
<dbReference type="Pfam" id="PF03749">
    <property type="entry name" value="SfsA"/>
    <property type="match status" value="1"/>
</dbReference>
<dbReference type="HAMAP" id="MF_00095">
    <property type="entry name" value="SfsA"/>
    <property type="match status" value="1"/>
</dbReference>
<organism evidence="4 5">
    <name type="scientific">Tenuifilum thalassicum</name>
    <dbReference type="NCBI Taxonomy" id="2590900"/>
    <lineage>
        <taxon>Bacteria</taxon>
        <taxon>Pseudomonadati</taxon>
        <taxon>Bacteroidota</taxon>
        <taxon>Bacteroidia</taxon>
        <taxon>Bacteroidales</taxon>
        <taxon>Tenuifilaceae</taxon>
        <taxon>Tenuifilum</taxon>
    </lineage>
</organism>
<proteinExistence type="inferred from homology"/>
<dbReference type="KEGG" id="ttz:FHG85_07090"/>
<dbReference type="GO" id="GO:0003677">
    <property type="term" value="F:DNA binding"/>
    <property type="evidence" value="ECO:0007669"/>
    <property type="project" value="InterPro"/>
</dbReference>
<sequence length="230" mass="26288">MIFPEPLIHGRLVKRYKRFLADIILDDGQQVTAHCTNSGSMKSCLEDNAEVYISRSPNPNRKLPYTWEMIKINGDWVGINTSHPNKIAFDILQSQWIKVLPAFQHLKREVKYDDSRFDVYGESNGQKWFFEVKNVTLKDGNTARFPDAVTTRGQKHLQTLVKAKSNGYQVAMIYIIQRTDVEAFAPAWDIDPVYSNELVKAINAGVNIFPIQVKVTPTSIEPIKILHLDL</sequence>
<dbReference type="RefSeq" id="WP_173074388.1">
    <property type="nucleotide sequence ID" value="NZ_CP041345.1"/>
</dbReference>
<evidence type="ECO:0000259" key="3">
    <source>
        <dbReference type="Pfam" id="PF17746"/>
    </source>
</evidence>
<accession>A0A7D3XMB3</accession>
<feature type="domain" description="SfsA N-terminal OB" evidence="3">
    <location>
        <begin position="13"/>
        <end position="79"/>
    </location>
</feature>
<dbReference type="CDD" id="cd22359">
    <property type="entry name" value="SfsA-like_bacterial"/>
    <property type="match status" value="1"/>
</dbReference>
<dbReference type="EMBL" id="CP041345">
    <property type="protein sequence ID" value="QKG80036.1"/>
    <property type="molecule type" value="Genomic_DNA"/>
</dbReference>
<reference evidence="4 5" key="1">
    <citation type="submission" date="2019-07" db="EMBL/GenBank/DDBJ databases">
        <title>Thalassofilum flectens gen. nov., sp. nov., a novel moderate thermophilic anaerobe from a shallow sea hot spring in Kunashir Island (Russia), representing a new family in the order Bacteroidales, and proposal of Thalassofilacea fam. nov.</title>
        <authorList>
            <person name="Kochetkova T.V."/>
            <person name="Podosokorskaya O.A."/>
            <person name="Novikov A."/>
            <person name="Elcheninov A.G."/>
            <person name="Toshchakov S.V."/>
            <person name="Kublanov I.V."/>
        </authorList>
    </citation>
    <scope>NUCLEOTIDE SEQUENCE [LARGE SCALE GENOMIC DNA]</scope>
    <source>
        <strain evidence="4 5">38-H</strain>
    </source>
</reference>
<dbReference type="Gene3D" id="2.40.50.580">
    <property type="match status" value="1"/>
</dbReference>
<comment type="similarity">
    <text evidence="1">Belongs to the SfsA family.</text>
</comment>
<evidence type="ECO:0000256" key="1">
    <source>
        <dbReference type="HAMAP-Rule" id="MF_00095"/>
    </source>
</evidence>
<dbReference type="InterPro" id="IPR040452">
    <property type="entry name" value="SfsA_C"/>
</dbReference>
<gene>
    <name evidence="1 4" type="primary">sfsA</name>
    <name evidence="4" type="ORF">FHG85_07090</name>
</gene>
<evidence type="ECO:0000313" key="4">
    <source>
        <dbReference type="EMBL" id="QKG80036.1"/>
    </source>
</evidence>
<dbReference type="FunFam" id="2.40.50.580:FF:000001">
    <property type="entry name" value="Sugar fermentation stimulation protein A"/>
    <property type="match status" value="1"/>
</dbReference>
<name>A0A7D3XMB3_9BACT</name>
<evidence type="ECO:0000259" key="2">
    <source>
        <dbReference type="Pfam" id="PF03749"/>
    </source>
</evidence>
<dbReference type="Proteomes" id="UP000500961">
    <property type="component" value="Chromosome"/>
</dbReference>